<feature type="compositionally biased region" description="Basic and acidic residues" evidence="1">
    <location>
        <begin position="30"/>
        <end position="65"/>
    </location>
</feature>
<dbReference type="RefSeq" id="XP_018043514.1">
    <property type="nucleotide sequence ID" value="XM_018185493.1"/>
</dbReference>
<reference evidence="2 3" key="1">
    <citation type="submission" date="2016-05" db="EMBL/GenBank/DDBJ databases">
        <title>Comparative analysis of secretome profiles of manganese(II)-oxidizing ascomycete fungi.</title>
        <authorList>
            <consortium name="DOE Joint Genome Institute"/>
            <person name="Zeiner C.A."/>
            <person name="Purvine S.O."/>
            <person name="Zink E.M."/>
            <person name="Wu S."/>
            <person name="Pasa-Tolic L."/>
            <person name="Chaput D.L."/>
            <person name="Haridas S."/>
            <person name="Grigoriev I.V."/>
            <person name="Santelli C.M."/>
            <person name="Hansel C.M."/>
        </authorList>
    </citation>
    <scope>NUCLEOTIDE SEQUENCE [LARGE SCALE GENOMIC DNA]</scope>
    <source>
        <strain evidence="2 3">AP3s5-JAC2a</strain>
    </source>
</reference>
<evidence type="ECO:0000313" key="2">
    <source>
        <dbReference type="EMBL" id="OAG13149.1"/>
    </source>
</evidence>
<protein>
    <recommendedName>
        <fullName evidence="4">Mitochondrial carrier protein pet8</fullName>
    </recommendedName>
</protein>
<evidence type="ECO:0000313" key="3">
    <source>
        <dbReference type="Proteomes" id="UP000077069"/>
    </source>
</evidence>
<feature type="region of interest" description="Disordered" evidence="1">
    <location>
        <begin position="26"/>
        <end position="106"/>
    </location>
</feature>
<dbReference type="EMBL" id="KV441548">
    <property type="protein sequence ID" value="OAG13149.1"/>
    <property type="molecule type" value="Genomic_DNA"/>
</dbReference>
<dbReference type="GeneID" id="28768979"/>
<keyword evidence="3" id="KW-1185">Reference proteome</keyword>
<gene>
    <name evidence="2" type="ORF">CC84DRAFT_183663</name>
</gene>
<dbReference type="AlphaFoldDB" id="A0A177D272"/>
<dbReference type="InParanoid" id="A0A177D272"/>
<proteinExistence type="predicted"/>
<dbReference type="Proteomes" id="UP000077069">
    <property type="component" value="Unassembled WGS sequence"/>
</dbReference>
<name>A0A177D272_9PLEO</name>
<organism evidence="2 3">
    <name type="scientific">Paraphaeosphaeria sporulosa</name>
    <dbReference type="NCBI Taxonomy" id="1460663"/>
    <lineage>
        <taxon>Eukaryota</taxon>
        <taxon>Fungi</taxon>
        <taxon>Dikarya</taxon>
        <taxon>Ascomycota</taxon>
        <taxon>Pezizomycotina</taxon>
        <taxon>Dothideomycetes</taxon>
        <taxon>Pleosporomycetidae</taxon>
        <taxon>Pleosporales</taxon>
        <taxon>Massarineae</taxon>
        <taxon>Didymosphaeriaceae</taxon>
        <taxon>Paraphaeosphaeria</taxon>
    </lineage>
</organism>
<evidence type="ECO:0008006" key="4">
    <source>
        <dbReference type="Google" id="ProtNLM"/>
    </source>
</evidence>
<sequence length="106" mass="11697">MSAFRALAARRAPFALAQRAPFHASAMRAAGKESHLHDESRAAEVQSHKEEQQQKRKEGKGHWEESLASDSESIVKADRGEVETSPESIKKLQEETAKVAGDKSRS</sequence>
<evidence type="ECO:0000256" key="1">
    <source>
        <dbReference type="SAM" id="MobiDB-lite"/>
    </source>
</evidence>
<feature type="compositionally biased region" description="Basic and acidic residues" evidence="1">
    <location>
        <begin position="73"/>
        <end position="106"/>
    </location>
</feature>
<accession>A0A177D272</accession>
<dbReference type="OrthoDB" id="529205at2759"/>